<accession>A0A8S5MZN2</accession>
<dbReference type="EMBL" id="BK015019">
    <property type="protein sequence ID" value="DAD87323.1"/>
    <property type="molecule type" value="Genomic_DNA"/>
</dbReference>
<evidence type="ECO:0000313" key="2">
    <source>
        <dbReference type="EMBL" id="DAD87323.1"/>
    </source>
</evidence>
<organism evidence="2">
    <name type="scientific">Myoviridae sp. ctCop38</name>
    <dbReference type="NCBI Taxonomy" id="2826632"/>
    <lineage>
        <taxon>Viruses</taxon>
        <taxon>Duplodnaviria</taxon>
        <taxon>Heunggongvirae</taxon>
        <taxon>Uroviricota</taxon>
        <taxon>Caudoviricetes</taxon>
    </lineage>
</organism>
<sequence length="198" mass="22098">MVSVKTSHMTVSGGLQGLMDRVQALNRVNKLYVGIPQEKTSRGDEPINNASLLYIHTHGIRRRSMREEMQGYMDQGMKYSLAYQLYVQTHGSPLWHAPPRPVIEPAIAKHHREIAEEYAKAVKAAMTGDGSRADAFIKRTGLLAQNICRKWFTDAENGWPPNSPKTIDKKTKGKGGKTNPLIDTGALRKAIVYVVRSD</sequence>
<proteinExistence type="predicted"/>
<name>A0A8S5MZN2_9CAUD</name>
<reference evidence="2" key="1">
    <citation type="journal article" date="2021" name="Proc. Natl. Acad. Sci. U.S.A.">
        <title>A Catalog of Tens of Thousands of Viruses from Human Metagenomes Reveals Hidden Associations with Chronic Diseases.</title>
        <authorList>
            <person name="Tisza M.J."/>
            <person name="Buck C.B."/>
        </authorList>
    </citation>
    <scope>NUCLEOTIDE SEQUENCE</scope>
    <source>
        <strain evidence="2">CtCop38</strain>
    </source>
</reference>
<evidence type="ECO:0000256" key="1">
    <source>
        <dbReference type="SAM" id="MobiDB-lite"/>
    </source>
</evidence>
<feature type="region of interest" description="Disordered" evidence="1">
    <location>
        <begin position="159"/>
        <end position="180"/>
    </location>
</feature>
<protein>
    <submittedName>
        <fullName evidence="2">Virion morphogenesis protein</fullName>
    </submittedName>
</protein>